<dbReference type="OrthoDB" id="10054061at2759"/>
<dbReference type="Proteomes" id="UP000681722">
    <property type="component" value="Unassembled WGS sequence"/>
</dbReference>
<proteinExistence type="predicted"/>
<sequence length="147" mass="16492">MDGSGGNGGFDPCECIISHEGAMQRLISMLRNAQTTCTDSECFTGALHGTTPPPERSTTMWMMLMAWVAIAFLLFIFRPRTLQSNRDLDKSSNQGPPRQDPPGPETRQNINVKELIAEHLAQSFRKRIHKLTRSSHDGQHFCGEVHR</sequence>
<protein>
    <recommendedName>
        <fullName evidence="1">Small integral membrane protein 14</fullName>
    </recommendedName>
</protein>
<gene>
    <name evidence="4" type="ORF">GPM918_LOCUS6542</name>
    <name evidence="5" type="ORF">OVA965_LOCUS9268</name>
    <name evidence="6" type="ORF">SRO942_LOCUS6542</name>
    <name evidence="7" type="ORF">TMI583_LOCUS9264</name>
</gene>
<dbReference type="Pfam" id="PF11027">
    <property type="entry name" value="DUF2615"/>
    <property type="match status" value="1"/>
</dbReference>
<evidence type="ECO:0000256" key="2">
    <source>
        <dbReference type="SAM" id="MobiDB-lite"/>
    </source>
</evidence>
<dbReference type="EMBL" id="CAJNOK010003246">
    <property type="protein sequence ID" value="CAF0893877.1"/>
    <property type="molecule type" value="Genomic_DNA"/>
</dbReference>
<dbReference type="GO" id="GO:0005783">
    <property type="term" value="C:endoplasmic reticulum"/>
    <property type="evidence" value="ECO:0007669"/>
    <property type="project" value="TreeGrafter"/>
</dbReference>
<evidence type="ECO:0000313" key="4">
    <source>
        <dbReference type="EMBL" id="CAF0860162.1"/>
    </source>
</evidence>
<dbReference type="PANTHER" id="PTHR31019:SF1">
    <property type="entry name" value="SMALL INTEGRAL MEMBRANE PROTEIN 14"/>
    <property type="match status" value="1"/>
</dbReference>
<dbReference type="EMBL" id="CAJOBA010003247">
    <property type="protein sequence ID" value="CAF3675679.1"/>
    <property type="molecule type" value="Genomic_DNA"/>
</dbReference>
<dbReference type="Proteomes" id="UP000682733">
    <property type="component" value="Unassembled WGS sequence"/>
</dbReference>
<keyword evidence="3" id="KW-0812">Transmembrane</keyword>
<feature type="compositionally biased region" description="Polar residues" evidence="2">
    <location>
        <begin position="85"/>
        <end position="96"/>
    </location>
</feature>
<evidence type="ECO:0000313" key="7">
    <source>
        <dbReference type="EMBL" id="CAF3675679.1"/>
    </source>
</evidence>
<evidence type="ECO:0000256" key="3">
    <source>
        <dbReference type="SAM" id="Phobius"/>
    </source>
</evidence>
<comment type="caution">
    <text evidence="4">The sequence shown here is derived from an EMBL/GenBank/DDBJ whole genome shotgun (WGS) entry which is preliminary data.</text>
</comment>
<feature type="region of interest" description="Disordered" evidence="2">
    <location>
        <begin position="85"/>
        <end position="108"/>
    </location>
</feature>
<evidence type="ECO:0000313" key="6">
    <source>
        <dbReference type="EMBL" id="CAF3647813.1"/>
    </source>
</evidence>
<name>A0A813WEP8_9BILA</name>
<reference evidence="4" key="1">
    <citation type="submission" date="2021-02" db="EMBL/GenBank/DDBJ databases">
        <authorList>
            <person name="Nowell W R."/>
        </authorList>
    </citation>
    <scope>NUCLEOTIDE SEQUENCE</scope>
</reference>
<dbReference type="PANTHER" id="PTHR31019">
    <property type="entry name" value="SMALL INTEGRAL MEMBRANE PROTEIN 14"/>
    <property type="match status" value="1"/>
</dbReference>
<keyword evidence="3" id="KW-1133">Transmembrane helix</keyword>
<dbReference type="AlphaFoldDB" id="A0A813WEP8"/>
<organism evidence="4 8">
    <name type="scientific">Didymodactylos carnosus</name>
    <dbReference type="NCBI Taxonomy" id="1234261"/>
    <lineage>
        <taxon>Eukaryota</taxon>
        <taxon>Metazoa</taxon>
        <taxon>Spiralia</taxon>
        <taxon>Gnathifera</taxon>
        <taxon>Rotifera</taxon>
        <taxon>Eurotatoria</taxon>
        <taxon>Bdelloidea</taxon>
        <taxon>Philodinida</taxon>
        <taxon>Philodinidae</taxon>
        <taxon>Didymodactylos</taxon>
    </lineage>
</organism>
<keyword evidence="8" id="KW-1185">Reference proteome</keyword>
<evidence type="ECO:0000313" key="8">
    <source>
        <dbReference type="Proteomes" id="UP000663829"/>
    </source>
</evidence>
<dbReference type="InterPro" id="IPR020309">
    <property type="entry name" value="Smim-14"/>
</dbReference>
<dbReference type="Proteomes" id="UP000663829">
    <property type="component" value="Unassembled WGS sequence"/>
</dbReference>
<dbReference type="EMBL" id="CAJNOQ010001012">
    <property type="protein sequence ID" value="CAF0860162.1"/>
    <property type="molecule type" value="Genomic_DNA"/>
</dbReference>
<evidence type="ECO:0000313" key="5">
    <source>
        <dbReference type="EMBL" id="CAF0893877.1"/>
    </source>
</evidence>
<dbReference type="Proteomes" id="UP000677228">
    <property type="component" value="Unassembled WGS sequence"/>
</dbReference>
<evidence type="ECO:0000256" key="1">
    <source>
        <dbReference type="ARBA" id="ARBA00017902"/>
    </source>
</evidence>
<dbReference type="EMBL" id="CAJOBC010001012">
    <property type="protein sequence ID" value="CAF3647813.1"/>
    <property type="molecule type" value="Genomic_DNA"/>
</dbReference>
<accession>A0A813WEP8</accession>
<keyword evidence="3" id="KW-0472">Membrane</keyword>
<feature type="transmembrane region" description="Helical" evidence="3">
    <location>
        <begin position="60"/>
        <end position="77"/>
    </location>
</feature>